<evidence type="ECO:0000256" key="12">
    <source>
        <dbReference type="SAM" id="Phobius"/>
    </source>
</evidence>
<feature type="transmembrane region" description="Helical" evidence="12">
    <location>
        <begin position="255"/>
        <end position="280"/>
    </location>
</feature>
<dbReference type="PROSITE" id="PS50920">
    <property type="entry name" value="SOLCAR"/>
    <property type="match status" value="3"/>
</dbReference>
<keyword evidence="3 11" id="KW-0813">Transport</keyword>
<dbReference type="PANTHER" id="PTHR46131">
    <property type="entry name" value="SD08549P"/>
    <property type="match status" value="1"/>
</dbReference>
<dbReference type="GO" id="GO:0005743">
    <property type="term" value="C:mitochondrial inner membrane"/>
    <property type="evidence" value="ECO:0007669"/>
    <property type="project" value="UniProtKB-SubCell"/>
</dbReference>
<comment type="similarity">
    <text evidence="2 11">Belongs to the mitochondrial carrier (TC 2.A.29) family.</text>
</comment>
<dbReference type="Gene3D" id="1.50.40.10">
    <property type="entry name" value="Mitochondrial carrier domain"/>
    <property type="match status" value="1"/>
</dbReference>
<evidence type="ECO:0000256" key="11">
    <source>
        <dbReference type="RuleBase" id="RU000488"/>
    </source>
</evidence>
<name>A0AAN7VEJ0_9COLE</name>
<evidence type="ECO:0000313" key="14">
    <source>
        <dbReference type="Proteomes" id="UP001329430"/>
    </source>
</evidence>
<protein>
    <recommendedName>
        <fullName evidence="15">Mitochondrial carrier protein</fullName>
    </recommendedName>
</protein>
<keyword evidence="6" id="KW-0999">Mitochondrion inner membrane</keyword>
<keyword evidence="14" id="KW-1185">Reference proteome</keyword>
<keyword evidence="7 12" id="KW-1133">Transmembrane helix</keyword>
<evidence type="ECO:0000256" key="5">
    <source>
        <dbReference type="ARBA" id="ARBA00022737"/>
    </source>
</evidence>
<comment type="caution">
    <text evidence="13">The sequence shown here is derived from an EMBL/GenBank/DDBJ whole genome shotgun (WGS) entry which is preliminary data.</text>
</comment>
<comment type="subcellular location">
    <subcellularLocation>
        <location evidence="1">Mitochondrion inner membrane</location>
        <topology evidence="1">Multi-pass membrane protein</topology>
    </subcellularLocation>
</comment>
<dbReference type="Pfam" id="PF00153">
    <property type="entry name" value="Mito_carr"/>
    <property type="match status" value="3"/>
</dbReference>
<gene>
    <name evidence="13" type="ORF">RI129_005309</name>
</gene>
<dbReference type="AlphaFoldDB" id="A0AAN7VEJ0"/>
<dbReference type="GO" id="GO:0051724">
    <property type="term" value="F:NAD transmembrane transporter activity"/>
    <property type="evidence" value="ECO:0007669"/>
    <property type="project" value="TreeGrafter"/>
</dbReference>
<keyword evidence="5" id="KW-0677">Repeat</keyword>
<evidence type="ECO:0000256" key="3">
    <source>
        <dbReference type="ARBA" id="ARBA00022448"/>
    </source>
</evidence>
<dbReference type="InterPro" id="IPR023395">
    <property type="entry name" value="MCP_dom_sf"/>
</dbReference>
<evidence type="ECO:0000256" key="1">
    <source>
        <dbReference type="ARBA" id="ARBA00004448"/>
    </source>
</evidence>
<feature type="repeat" description="Solcar" evidence="10">
    <location>
        <begin position="14"/>
        <end position="94"/>
    </location>
</feature>
<evidence type="ECO:0000313" key="13">
    <source>
        <dbReference type="EMBL" id="KAK5646845.1"/>
    </source>
</evidence>
<reference evidence="13 14" key="1">
    <citation type="journal article" date="2024" name="Insects">
        <title>An Improved Chromosome-Level Genome Assembly of the Firefly Pyrocoelia pectoralis.</title>
        <authorList>
            <person name="Fu X."/>
            <person name="Meyer-Rochow V.B."/>
            <person name="Ballantyne L."/>
            <person name="Zhu X."/>
        </authorList>
    </citation>
    <scope>NUCLEOTIDE SEQUENCE [LARGE SCALE GENOMIC DNA]</scope>
    <source>
        <strain evidence="13">XCY_ONT2</strain>
    </source>
</reference>
<keyword evidence="8" id="KW-0496">Mitochondrion</keyword>
<organism evidence="13 14">
    <name type="scientific">Pyrocoelia pectoralis</name>
    <dbReference type="NCBI Taxonomy" id="417401"/>
    <lineage>
        <taxon>Eukaryota</taxon>
        <taxon>Metazoa</taxon>
        <taxon>Ecdysozoa</taxon>
        <taxon>Arthropoda</taxon>
        <taxon>Hexapoda</taxon>
        <taxon>Insecta</taxon>
        <taxon>Pterygota</taxon>
        <taxon>Neoptera</taxon>
        <taxon>Endopterygota</taxon>
        <taxon>Coleoptera</taxon>
        <taxon>Polyphaga</taxon>
        <taxon>Elateriformia</taxon>
        <taxon>Elateroidea</taxon>
        <taxon>Lampyridae</taxon>
        <taxon>Lampyrinae</taxon>
        <taxon>Pyrocoelia</taxon>
    </lineage>
</organism>
<proteinExistence type="inferred from homology"/>
<evidence type="ECO:0000256" key="9">
    <source>
        <dbReference type="ARBA" id="ARBA00023136"/>
    </source>
</evidence>
<evidence type="ECO:0000256" key="8">
    <source>
        <dbReference type="ARBA" id="ARBA00023128"/>
    </source>
</evidence>
<dbReference type="SUPFAM" id="SSF103506">
    <property type="entry name" value="Mitochondrial carrier"/>
    <property type="match status" value="1"/>
</dbReference>
<feature type="repeat" description="Solcar" evidence="10">
    <location>
        <begin position="102"/>
        <end position="187"/>
    </location>
</feature>
<evidence type="ECO:0008006" key="15">
    <source>
        <dbReference type="Google" id="ProtNLM"/>
    </source>
</evidence>
<feature type="transmembrane region" description="Helical" evidence="12">
    <location>
        <begin position="202"/>
        <end position="222"/>
    </location>
</feature>
<dbReference type="PANTHER" id="PTHR46131:SF1">
    <property type="entry name" value="SD08549P"/>
    <property type="match status" value="1"/>
</dbReference>
<dbReference type="InterPro" id="IPR052465">
    <property type="entry name" value="Mito_NAD+_Carrier"/>
</dbReference>
<keyword evidence="4 10" id="KW-0812">Transmembrane</keyword>
<evidence type="ECO:0000256" key="6">
    <source>
        <dbReference type="ARBA" id="ARBA00022792"/>
    </source>
</evidence>
<dbReference type="EMBL" id="JAVRBK010000003">
    <property type="protein sequence ID" value="KAK5646845.1"/>
    <property type="molecule type" value="Genomic_DNA"/>
</dbReference>
<evidence type="ECO:0000256" key="10">
    <source>
        <dbReference type="PROSITE-ProRule" id="PRU00282"/>
    </source>
</evidence>
<evidence type="ECO:0000256" key="4">
    <source>
        <dbReference type="ARBA" id="ARBA00022692"/>
    </source>
</evidence>
<accession>A0AAN7VEJ0</accession>
<sequence length="285" mass="33049">MTKPFEIVNQRLKRVHWKEFVCGWGAACVNITITYPINKIILRQMLTGVTINNAFNQLRTEGLFYLYRGMLPPLMQKTVSLSIMFGVYEEVRRSLMDEMKINPYYAKAIAGMTAGSTEAILMPFERIQTVLVDKSHHKRYKNTFHAFKSIGAHYGIREYYRGLVPILLRNGPSNVFFFVLRDEFQMRLKKSNSAFNQSIKEFLCGALIGVMLSTIFFPLNVVKISMQSQLGGNFQSIYKVFKHVYRERGGSIRNFYYGVNASIIRSFFSWGIMNCAYIYLKDFLN</sequence>
<dbReference type="InterPro" id="IPR018108">
    <property type="entry name" value="MCP_transmembrane"/>
</dbReference>
<feature type="repeat" description="Solcar" evidence="10">
    <location>
        <begin position="196"/>
        <end position="283"/>
    </location>
</feature>
<keyword evidence="9 10" id="KW-0472">Membrane</keyword>
<evidence type="ECO:0000256" key="2">
    <source>
        <dbReference type="ARBA" id="ARBA00006375"/>
    </source>
</evidence>
<evidence type="ECO:0000256" key="7">
    <source>
        <dbReference type="ARBA" id="ARBA00022989"/>
    </source>
</evidence>
<dbReference type="Proteomes" id="UP001329430">
    <property type="component" value="Chromosome 3"/>
</dbReference>